<dbReference type="Gene3D" id="3.40.50.300">
    <property type="entry name" value="P-loop containing nucleotide triphosphate hydrolases"/>
    <property type="match status" value="1"/>
</dbReference>
<dbReference type="PRINTS" id="PR00364">
    <property type="entry name" value="DISEASERSIST"/>
</dbReference>
<organism evidence="5 6">
    <name type="scientific">Vicia faba</name>
    <name type="common">Broad bean</name>
    <name type="synonym">Faba vulgaris</name>
    <dbReference type="NCBI Taxonomy" id="3906"/>
    <lineage>
        <taxon>Eukaryota</taxon>
        <taxon>Viridiplantae</taxon>
        <taxon>Streptophyta</taxon>
        <taxon>Embryophyta</taxon>
        <taxon>Tracheophyta</taxon>
        <taxon>Spermatophyta</taxon>
        <taxon>Magnoliopsida</taxon>
        <taxon>eudicotyledons</taxon>
        <taxon>Gunneridae</taxon>
        <taxon>Pentapetalae</taxon>
        <taxon>rosids</taxon>
        <taxon>fabids</taxon>
        <taxon>Fabales</taxon>
        <taxon>Fabaceae</taxon>
        <taxon>Papilionoideae</taxon>
        <taxon>50 kb inversion clade</taxon>
        <taxon>NPAAA clade</taxon>
        <taxon>Hologalegina</taxon>
        <taxon>IRL clade</taxon>
        <taxon>Fabeae</taxon>
        <taxon>Vicia</taxon>
    </lineage>
</organism>
<dbReference type="GO" id="GO:0006952">
    <property type="term" value="P:defense response"/>
    <property type="evidence" value="ECO:0007669"/>
    <property type="project" value="UniProtKB-KW"/>
</dbReference>
<name>A0AAV0YVI7_VICFA</name>
<dbReference type="Pfam" id="PF05659">
    <property type="entry name" value="RPW8"/>
    <property type="match status" value="1"/>
</dbReference>
<keyword evidence="2" id="KW-0677">Repeat</keyword>
<dbReference type="InterPro" id="IPR032675">
    <property type="entry name" value="LRR_dom_sf"/>
</dbReference>
<dbReference type="PANTHER" id="PTHR36766">
    <property type="entry name" value="PLANT BROAD-SPECTRUM MILDEW RESISTANCE PROTEIN RPW8"/>
    <property type="match status" value="1"/>
</dbReference>
<proteinExistence type="inferred from homology"/>
<evidence type="ECO:0000256" key="2">
    <source>
        <dbReference type="ARBA" id="ARBA00022737"/>
    </source>
</evidence>
<dbReference type="InterPro" id="IPR008808">
    <property type="entry name" value="Powdery_mildew-R_dom"/>
</dbReference>
<sequence length="840" mass="95328">MADLLSGGAVGAVMGEVVKYTLQTIKKGREFGPTLETNIETLKALAPIVEEMKDYNDLLDRPRGEIERLEKRIREGEELVKVCKKLTLWNFFSFPSYQGKLQKKDKELQRHLAVNVQIENKRDLIVLSAKVDGILDVLTKMVNSGQFDGNQIGGLCGAPDEPECLGMGEALNKLKIELMKDGVDVLVLTGLGGSGKSTLAKKICWHPQIKGKFGGNIFFVTVSKNPNLKNIVQTLFEHCECRVPEFQTDEEAINRLGLLLRQVGRNPILLVLDDVWPNSEGLVEKFKFRMKDYKILVTSRVAFRRFGTPCQLDPLGHGPAVSLFRHFAQLNHKSSYMPEKKLVREIVRGCKGSPLALQVIAGSLCQQPFEKWQNMKEFLQSQSILELNSTNLLCFLQQSLDILEDINQKECFMDMGLFPEDQRIPVTILIDMWAELYDLDEDGTKAMAIIHDLITRNLINVIATRKVATETDKYYNNHYVMMHDLLRELAIHQSKGEPIEQRKRLIIELNGDNRPDWWIAQNQQGLISRAYSFISGMFVKPIQLKVDARVLSISTDETFSSDWCDMQPDEAEVLVLNLRSDKYSLPDFTEKMSKLKVLIITNYGFNYSELTKFELLGFLLNLKRIRLEKVSVPCLCRLKNLRKLSLHMCNTKNTFESCSIQISDAMPNLVELSIDYCNDLIKLPDGICNITTLKKLSITNCHKLSALPQDLEKLENLEVLRLCSCSDLVDMPKSVGGLNKLRCLDISDCVNLPKLPDDIGDLQRLEKFYMKGCSKLSELPYSVINFENLKHKISVICDDEAAAALWGQFPNIQNVKIEMPEVDINLNFLHGTRSSVVSLR</sequence>
<dbReference type="PROSITE" id="PS51153">
    <property type="entry name" value="RPW8"/>
    <property type="match status" value="1"/>
</dbReference>
<dbReference type="Gene3D" id="1.10.10.10">
    <property type="entry name" value="Winged helix-like DNA-binding domain superfamily/Winged helix DNA-binding domain"/>
    <property type="match status" value="1"/>
</dbReference>
<keyword evidence="6" id="KW-1185">Reference proteome</keyword>
<keyword evidence="3" id="KW-0611">Plant defense</keyword>
<evidence type="ECO:0000256" key="3">
    <source>
        <dbReference type="ARBA" id="ARBA00022821"/>
    </source>
</evidence>
<dbReference type="SUPFAM" id="SSF52047">
    <property type="entry name" value="RNI-like"/>
    <property type="match status" value="1"/>
</dbReference>
<dbReference type="InterPro" id="IPR027417">
    <property type="entry name" value="P-loop_NTPase"/>
</dbReference>
<gene>
    <name evidence="5" type="ORF">VFH_I365480</name>
</gene>
<dbReference type="InterPro" id="IPR042197">
    <property type="entry name" value="Apaf_helical"/>
</dbReference>
<feature type="domain" description="RPW8" evidence="4">
    <location>
        <begin position="1"/>
        <end position="150"/>
    </location>
</feature>
<evidence type="ECO:0000259" key="4">
    <source>
        <dbReference type="PROSITE" id="PS51153"/>
    </source>
</evidence>
<accession>A0AAV0YVI7</accession>
<protein>
    <recommendedName>
        <fullName evidence="4">RPW8 domain-containing protein</fullName>
    </recommendedName>
</protein>
<dbReference type="Gene3D" id="3.80.10.10">
    <property type="entry name" value="Ribonuclease Inhibitor"/>
    <property type="match status" value="1"/>
</dbReference>
<evidence type="ECO:0000313" key="6">
    <source>
        <dbReference type="Proteomes" id="UP001157006"/>
    </source>
</evidence>
<comment type="similarity">
    <text evidence="1">Belongs to the disease resistance NB-LRR family.</text>
</comment>
<dbReference type="SUPFAM" id="SSF52540">
    <property type="entry name" value="P-loop containing nucleoside triphosphate hydrolases"/>
    <property type="match status" value="1"/>
</dbReference>
<dbReference type="AlphaFoldDB" id="A0AAV0YVI7"/>
<reference evidence="5 6" key="1">
    <citation type="submission" date="2023-01" db="EMBL/GenBank/DDBJ databases">
        <authorList>
            <person name="Kreplak J."/>
        </authorList>
    </citation>
    <scope>NUCLEOTIDE SEQUENCE [LARGE SCALE GENOMIC DNA]</scope>
</reference>
<dbReference type="Gene3D" id="1.10.8.430">
    <property type="entry name" value="Helical domain of apoptotic protease-activating factors"/>
    <property type="match status" value="1"/>
</dbReference>
<dbReference type="Pfam" id="PF00931">
    <property type="entry name" value="NB-ARC"/>
    <property type="match status" value="1"/>
</dbReference>
<dbReference type="InterPro" id="IPR002182">
    <property type="entry name" value="NB-ARC"/>
</dbReference>
<dbReference type="Proteomes" id="UP001157006">
    <property type="component" value="Chromosome 1L"/>
</dbReference>
<dbReference type="GO" id="GO:0043531">
    <property type="term" value="F:ADP binding"/>
    <property type="evidence" value="ECO:0007669"/>
    <property type="project" value="InterPro"/>
</dbReference>
<dbReference type="EMBL" id="OX451736">
    <property type="protein sequence ID" value="CAI8588808.1"/>
    <property type="molecule type" value="Genomic_DNA"/>
</dbReference>
<dbReference type="InterPro" id="IPR055414">
    <property type="entry name" value="LRR_R13L4/SHOC2-like"/>
</dbReference>
<evidence type="ECO:0000256" key="1">
    <source>
        <dbReference type="ARBA" id="ARBA00008894"/>
    </source>
</evidence>
<dbReference type="PANTHER" id="PTHR36766:SF28">
    <property type="entry name" value="PLANT BROAD-SPECTRUM MILDEW RESISTANCE PROTEIN RPW8"/>
    <property type="match status" value="1"/>
</dbReference>
<evidence type="ECO:0000313" key="5">
    <source>
        <dbReference type="EMBL" id="CAI8588808.1"/>
    </source>
</evidence>
<dbReference type="InterPro" id="IPR036388">
    <property type="entry name" value="WH-like_DNA-bd_sf"/>
</dbReference>
<dbReference type="Pfam" id="PF23598">
    <property type="entry name" value="LRR_14"/>
    <property type="match status" value="1"/>
</dbReference>